<feature type="transmembrane region" description="Helical" evidence="1">
    <location>
        <begin position="396"/>
        <end position="415"/>
    </location>
</feature>
<keyword evidence="1" id="KW-0472">Membrane</keyword>
<feature type="transmembrane region" description="Helical" evidence="1">
    <location>
        <begin position="494"/>
        <end position="516"/>
    </location>
</feature>
<evidence type="ECO:0000313" key="3">
    <source>
        <dbReference type="Proteomes" id="UP001209083"/>
    </source>
</evidence>
<feature type="transmembrane region" description="Helical" evidence="1">
    <location>
        <begin position="580"/>
        <end position="597"/>
    </location>
</feature>
<feature type="transmembrane region" description="Helical" evidence="1">
    <location>
        <begin position="453"/>
        <end position="474"/>
    </location>
</feature>
<accession>A0ABY8QV76</accession>
<organism evidence="2 3">
    <name type="scientific">Saxibacter everestensis</name>
    <dbReference type="NCBI Taxonomy" id="2909229"/>
    <lineage>
        <taxon>Bacteria</taxon>
        <taxon>Bacillati</taxon>
        <taxon>Actinomycetota</taxon>
        <taxon>Actinomycetes</taxon>
        <taxon>Micrococcales</taxon>
        <taxon>Brevibacteriaceae</taxon>
        <taxon>Saxibacter</taxon>
    </lineage>
</organism>
<name>A0ABY8QV76_9MICO</name>
<dbReference type="InterPro" id="IPR017850">
    <property type="entry name" value="Alkaline_phosphatase_core_sf"/>
</dbReference>
<feature type="transmembrane region" description="Helical" evidence="1">
    <location>
        <begin position="640"/>
        <end position="662"/>
    </location>
</feature>
<feature type="transmembrane region" description="Helical" evidence="1">
    <location>
        <begin position="699"/>
        <end position="718"/>
    </location>
</feature>
<dbReference type="Gene3D" id="3.40.720.10">
    <property type="entry name" value="Alkaline Phosphatase, subunit A"/>
    <property type="match status" value="1"/>
</dbReference>
<gene>
    <name evidence="2" type="ORF">LWF01_03720</name>
</gene>
<feature type="transmembrane region" description="Helical" evidence="1">
    <location>
        <begin position="363"/>
        <end position="384"/>
    </location>
</feature>
<feature type="transmembrane region" description="Helical" evidence="1">
    <location>
        <begin position="555"/>
        <end position="573"/>
    </location>
</feature>
<proteinExistence type="predicted"/>
<dbReference type="EMBL" id="CP090958">
    <property type="protein sequence ID" value="WGW12893.1"/>
    <property type="molecule type" value="Genomic_DNA"/>
</dbReference>
<feature type="transmembrane region" description="Helical" evidence="1">
    <location>
        <begin position="427"/>
        <end position="446"/>
    </location>
</feature>
<feature type="transmembrane region" description="Helical" evidence="1">
    <location>
        <begin position="674"/>
        <end position="693"/>
    </location>
</feature>
<reference evidence="2 3" key="1">
    <citation type="submission" date="2023-05" db="EMBL/GenBank/DDBJ databases">
        <title>Lithophilousrod everest ZFBP1038 complete genpme.</title>
        <authorList>
            <person name="Tian M."/>
        </authorList>
    </citation>
    <scope>NUCLEOTIDE SEQUENCE [LARGE SCALE GENOMIC DNA]</scope>
    <source>
        <strain evidence="2 3">ZFBP1038</strain>
    </source>
</reference>
<dbReference type="Proteomes" id="UP001209083">
    <property type="component" value="Chromosome"/>
</dbReference>
<sequence>MTPGLLPTRPRRAAVLHGRRRRLIVLLLILAATAGIGVQGATAAQSASVAQSTYPALPAQLPRVSPKVADDQPNTLFVGVAGLTWQDISPETTPTLYRLAQTGSVGSLTARSVRASSCPVDGWLGLSAGRRAADVPAASCRMPAEPETSAVPNWSSYLERAKADHYDAKPGLLGDRLAGLETAAIGPGAAIGLANRDGLIEDYSPVPAATGALQNLVSTKLDRVDLLVLDLGNAAGTGSPAAHQEQLRTIDQRLGSALAGAGSGTSVMVASLADGSGTAQMQFAATQTPDVPPALLTSQSTRQPGLIQALDFTPTLLAQFDRDVPESLAGARLTPVAHSPESAAERIQSMHDRQNAVHAQLNLSVWFFPVFCFLMIGLGATAVFTVRNHRERVLPLVKSVGLFFASVPISTYLVNLAPWERAANAEFAMIGWIVAFAGVLTAVALLGPWKRKLIGPLGAVAAVTTATLAIDVLTGSSLQMSTLMGEPLLTASRFYGIGNSAYALFTTALVLSIVALLQLPYFAKRPAVRAGVVIVIGILAAILLGTPGLGTKFGSIPTIVIGFALLTLAAAGLRLTIRRAAIIVVGAAALMVALLYLDWLRPVSDRTHFGRFFATILEGEAGGVLWRKVDMNMAILTQNWMTLLLPIAVALVVLLVAAPARFRLPTLTRAYQTVPLLKTGLLSLFVLLILGSIFNDSGIVVPAVGILMLIPAIAHVSAAQAMLDDAGATPPTTNVRSLSASTPR</sequence>
<evidence type="ECO:0000256" key="1">
    <source>
        <dbReference type="SAM" id="Phobius"/>
    </source>
</evidence>
<evidence type="ECO:0000313" key="2">
    <source>
        <dbReference type="EMBL" id="WGW12893.1"/>
    </source>
</evidence>
<feature type="transmembrane region" description="Helical" evidence="1">
    <location>
        <begin position="528"/>
        <end position="549"/>
    </location>
</feature>
<keyword evidence="1" id="KW-1133">Transmembrane helix</keyword>
<keyword evidence="1" id="KW-0812">Transmembrane</keyword>
<keyword evidence="3" id="KW-1185">Reference proteome</keyword>
<protein>
    <submittedName>
        <fullName evidence="2">Uncharacterized protein</fullName>
    </submittedName>
</protein>
<dbReference type="RefSeq" id="WP_349639700.1">
    <property type="nucleotide sequence ID" value="NZ_CP090958.1"/>
</dbReference>